<dbReference type="PROSITE" id="PS50893">
    <property type="entry name" value="ABC_TRANSPORTER_2"/>
    <property type="match status" value="1"/>
</dbReference>
<feature type="region of interest" description="Disordered" evidence="3">
    <location>
        <begin position="214"/>
        <end position="260"/>
    </location>
</feature>
<dbReference type="EMBL" id="RJKE01000001">
    <property type="protein sequence ID" value="ROO89831.1"/>
    <property type="molecule type" value="Genomic_DNA"/>
</dbReference>
<keyword evidence="6" id="KW-1185">Reference proteome</keyword>
<name>A0A3N1D8K1_9ACTN</name>
<evidence type="ECO:0000313" key="6">
    <source>
        <dbReference type="Proteomes" id="UP000272400"/>
    </source>
</evidence>
<dbReference type="GO" id="GO:0005524">
    <property type="term" value="F:ATP binding"/>
    <property type="evidence" value="ECO:0007669"/>
    <property type="project" value="UniProtKB-KW"/>
</dbReference>
<dbReference type="OrthoDB" id="3472909at2"/>
<feature type="compositionally biased region" description="Low complexity" evidence="3">
    <location>
        <begin position="214"/>
        <end position="253"/>
    </location>
</feature>
<reference evidence="5 6" key="1">
    <citation type="submission" date="2018-11" db="EMBL/GenBank/DDBJ databases">
        <title>Sequencing the genomes of 1000 actinobacteria strains.</title>
        <authorList>
            <person name="Klenk H.-P."/>
        </authorList>
    </citation>
    <scope>NUCLEOTIDE SEQUENCE [LARGE SCALE GENOMIC DNA]</scope>
    <source>
        <strain evidence="5 6">DSM 44254</strain>
    </source>
</reference>
<evidence type="ECO:0000256" key="3">
    <source>
        <dbReference type="SAM" id="MobiDB-lite"/>
    </source>
</evidence>
<comment type="similarity">
    <text evidence="1">Belongs to the ABC transporter superfamily.</text>
</comment>
<evidence type="ECO:0000256" key="1">
    <source>
        <dbReference type="ARBA" id="ARBA00005417"/>
    </source>
</evidence>
<feature type="domain" description="ABC transporter" evidence="4">
    <location>
        <begin position="3"/>
        <end position="232"/>
    </location>
</feature>
<organism evidence="5 6">
    <name type="scientific">Actinocorallia herbida</name>
    <dbReference type="NCBI Taxonomy" id="58109"/>
    <lineage>
        <taxon>Bacteria</taxon>
        <taxon>Bacillati</taxon>
        <taxon>Actinomycetota</taxon>
        <taxon>Actinomycetes</taxon>
        <taxon>Streptosporangiales</taxon>
        <taxon>Thermomonosporaceae</taxon>
        <taxon>Actinocorallia</taxon>
    </lineage>
</organism>
<gene>
    <name evidence="5" type="ORF">EDD29_7540</name>
</gene>
<dbReference type="GO" id="GO:0016887">
    <property type="term" value="F:ATP hydrolysis activity"/>
    <property type="evidence" value="ECO:0007669"/>
    <property type="project" value="InterPro"/>
</dbReference>
<dbReference type="PANTHER" id="PTHR43335:SF2">
    <property type="entry name" value="ABC TRANSPORTER, ATP-BINDING PROTEIN"/>
    <property type="match status" value="1"/>
</dbReference>
<keyword evidence="5" id="KW-0547">Nucleotide-binding</keyword>
<evidence type="ECO:0000313" key="5">
    <source>
        <dbReference type="EMBL" id="ROO89831.1"/>
    </source>
</evidence>
<dbReference type="SUPFAM" id="SSF52540">
    <property type="entry name" value="P-loop containing nucleoside triphosphate hydrolases"/>
    <property type="match status" value="1"/>
</dbReference>
<keyword evidence="2" id="KW-0813">Transport</keyword>
<comment type="caution">
    <text evidence="5">The sequence shown here is derived from an EMBL/GenBank/DDBJ whole genome shotgun (WGS) entry which is preliminary data.</text>
</comment>
<proteinExistence type="inferred from homology"/>
<dbReference type="Proteomes" id="UP000272400">
    <property type="component" value="Unassembled WGS sequence"/>
</dbReference>
<dbReference type="InterPro" id="IPR027417">
    <property type="entry name" value="P-loop_NTPase"/>
</dbReference>
<dbReference type="PANTHER" id="PTHR43335">
    <property type="entry name" value="ABC TRANSPORTER, ATP-BINDING PROTEIN"/>
    <property type="match status" value="1"/>
</dbReference>
<protein>
    <submittedName>
        <fullName evidence="5">ABC-2 type transport system ATP-binding protein</fullName>
    </submittedName>
</protein>
<dbReference type="RefSeq" id="WP_123668863.1">
    <property type="nucleotide sequence ID" value="NZ_RJKE01000001.1"/>
</dbReference>
<dbReference type="InterPro" id="IPR003439">
    <property type="entry name" value="ABC_transporter-like_ATP-bd"/>
</dbReference>
<evidence type="ECO:0000259" key="4">
    <source>
        <dbReference type="PROSITE" id="PS50893"/>
    </source>
</evidence>
<keyword evidence="5" id="KW-0067">ATP-binding</keyword>
<accession>A0A3N1D8K1</accession>
<dbReference type="AlphaFoldDB" id="A0A3N1D8K1"/>
<evidence type="ECO:0000256" key="2">
    <source>
        <dbReference type="ARBA" id="ARBA00022448"/>
    </source>
</evidence>
<sequence>MIVETSAIVAKGLGVRRGGRWVLRPVSFGLPEGAVGIAGPAGSGTSDLLATLATLRRPHTGRLEVLGHDSGTRGGLRLLRSRIGFLPAESPWAASSTVGDFVAYAAYYQRRPATSVAKVIDGLDLRDVATWPLSSLPPDLRVRAGLAAACVHEPDIAFLDQPFAGLSDTQAAELGPLIAAAAPTVVVTAAETGPLSPWCDSVLVLHHCRLTPADRAPAPSLSRSPSPVEPGAAARAAAQGGAPRRPLPGAVRGQAPLPIG</sequence>
<dbReference type="Pfam" id="PF00005">
    <property type="entry name" value="ABC_tran"/>
    <property type="match status" value="1"/>
</dbReference>
<dbReference type="Gene3D" id="3.40.50.300">
    <property type="entry name" value="P-loop containing nucleotide triphosphate hydrolases"/>
    <property type="match status" value="1"/>
</dbReference>